<evidence type="ECO:0000313" key="3">
    <source>
        <dbReference type="Proteomes" id="UP000757435"/>
    </source>
</evidence>
<keyword evidence="1" id="KW-1133">Transmembrane helix</keyword>
<reference evidence="2" key="2">
    <citation type="journal article" date="2022" name="Microbiol. Resour. Announc.">
        <title>Metagenome Sequencing to Explore Phylogenomics of Terrestrial Cyanobacteria.</title>
        <authorList>
            <person name="Ward R.D."/>
            <person name="Stajich J.E."/>
            <person name="Johansen J.R."/>
            <person name="Huntemann M."/>
            <person name="Clum A."/>
            <person name="Foster B."/>
            <person name="Foster B."/>
            <person name="Roux S."/>
            <person name="Palaniappan K."/>
            <person name="Varghese N."/>
            <person name="Mukherjee S."/>
            <person name="Reddy T.B.K."/>
            <person name="Daum C."/>
            <person name="Copeland A."/>
            <person name="Chen I.A."/>
            <person name="Ivanova N.N."/>
            <person name="Kyrpides N.C."/>
            <person name="Shapiro N."/>
            <person name="Eloe-Fadrosh E.A."/>
            <person name="Pietrasiak N."/>
        </authorList>
    </citation>
    <scope>NUCLEOTIDE SEQUENCE</scope>
    <source>
        <strain evidence="2">UHER 2000/2452</strain>
    </source>
</reference>
<dbReference type="AlphaFoldDB" id="A0A951QH06"/>
<evidence type="ECO:0000313" key="2">
    <source>
        <dbReference type="EMBL" id="MBW4662231.1"/>
    </source>
</evidence>
<comment type="caution">
    <text evidence="2">The sequence shown here is derived from an EMBL/GenBank/DDBJ whole genome shotgun (WGS) entry which is preliminary data.</text>
</comment>
<reference evidence="2" key="1">
    <citation type="submission" date="2021-05" db="EMBL/GenBank/DDBJ databases">
        <authorList>
            <person name="Pietrasiak N."/>
            <person name="Ward R."/>
            <person name="Stajich J.E."/>
            <person name="Kurbessoian T."/>
        </authorList>
    </citation>
    <scope>NUCLEOTIDE SEQUENCE</scope>
    <source>
        <strain evidence="2">UHER 2000/2452</strain>
    </source>
</reference>
<feature type="transmembrane region" description="Helical" evidence="1">
    <location>
        <begin position="7"/>
        <end position="29"/>
    </location>
</feature>
<dbReference type="EMBL" id="JAHHHD010000063">
    <property type="protein sequence ID" value="MBW4662231.1"/>
    <property type="molecule type" value="Genomic_DNA"/>
</dbReference>
<proteinExistence type="predicted"/>
<gene>
    <name evidence="2" type="ORF">KME15_26560</name>
</gene>
<evidence type="ECO:0000256" key="1">
    <source>
        <dbReference type="SAM" id="Phobius"/>
    </source>
</evidence>
<keyword evidence="1" id="KW-0812">Transmembrane</keyword>
<sequence>MMKIRAIVLTASEFVATMGAITIMTAVVITARVAIATTNRAVIISTFNQVTTIGVRSITVSLQKRSLPASTTH</sequence>
<protein>
    <submittedName>
        <fullName evidence="2">Uncharacterized protein</fullName>
    </submittedName>
</protein>
<keyword evidence="1" id="KW-0472">Membrane</keyword>
<name>A0A951QH06_9CYAN</name>
<organism evidence="2 3">
    <name type="scientific">Drouetiella hepatica Uher 2000/2452</name>
    <dbReference type="NCBI Taxonomy" id="904376"/>
    <lineage>
        <taxon>Bacteria</taxon>
        <taxon>Bacillati</taxon>
        <taxon>Cyanobacteriota</taxon>
        <taxon>Cyanophyceae</taxon>
        <taxon>Oculatellales</taxon>
        <taxon>Oculatellaceae</taxon>
        <taxon>Drouetiella</taxon>
    </lineage>
</organism>
<dbReference type="Proteomes" id="UP000757435">
    <property type="component" value="Unassembled WGS sequence"/>
</dbReference>
<accession>A0A951QH06</accession>